<dbReference type="InterPro" id="IPR042070">
    <property type="entry name" value="PucR_C-HTH_sf"/>
</dbReference>
<dbReference type="eggNOG" id="COG2508">
    <property type="taxonomic scope" value="Bacteria"/>
</dbReference>
<sequence>MSDPRADQLAPVAKQLQDQAEELVAAQLQVIGAIGAYGVTRPAEIRPSAYRNVVRVVAALRGEDRLPAGVGEEERETGRRRALQGIPGADVLAAYRSSISLLRDEFLRTARIEGTPADAVLLGTQRIWQLGDHGSTELLAGHRKAELDLTRNRRQQRTTLLTRLVEGTMTADQLVAAGAGLAADGRYWVLRARSASIDRFALADMLERAAGAQETVLVGTYGRDVAAVLSAPLHTGPADDVTIGLAGPTRLSRLGAGFAEATQLLAAATRFGHRGIVDRPRMALRLAVANEPELGHYLRSRYVEPVEAQSGIGETLLASVETYFSRRRSIPEAAAALSVHVNTLRYRLERFTALTGADLQDTEVMFEVWWALQYHNSVAPRSDSG</sequence>
<dbReference type="AlphaFoldDB" id="A0A066U7E8"/>
<proteinExistence type="predicted"/>
<dbReference type="InterPro" id="IPR025751">
    <property type="entry name" value="RsbRD_N_dom"/>
</dbReference>
<name>A0A066U7E8_9PSEU</name>
<dbReference type="Pfam" id="PF13556">
    <property type="entry name" value="HTH_30"/>
    <property type="match status" value="1"/>
</dbReference>
<dbReference type="Gene3D" id="1.10.10.2840">
    <property type="entry name" value="PucR C-terminal helix-turn-helix domain"/>
    <property type="match status" value="1"/>
</dbReference>
<evidence type="ECO:0000259" key="1">
    <source>
        <dbReference type="Pfam" id="PF13556"/>
    </source>
</evidence>
<feature type="domain" description="PucR C-terminal helix-turn-helix" evidence="1">
    <location>
        <begin position="316"/>
        <end position="373"/>
    </location>
</feature>
<dbReference type="InterPro" id="IPR051448">
    <property type="entry name" value="CdaR-like_regulators"/>
</dbReference>
<dbReference type="OrthoDB" id="33973at2"/>
<protein>
    <submittedName>
        <fullName evidence="3">Uncharacterized protein</fullName>
    </submittedName>
</protein>
<evidence type="ECO:0000259" key="2">
    <source>
        <dbReference type="Pfam" id="PF14361"/>
    </source>
</evidence>
<comment type="caution">
    <text evidence="3">The sequence shown here is derived from an EMBL/GenBank/DDBJ whole genome shotgun (WGS) entry which is preliminary data.</text>
</comment>
<dbReference type="EMBL" id="JMQI01000026">
    <property type="protein sequence ID" value="KDN21767.1"/>
    <property type="molecule type" value="Genomic_DNA"/>
</dbReference>
<dbReference type="RefSeq" id="WP_043779613.1">
    <property type="nucleotide sequence ID" value="NZ_JMQI01000026.1"/>
</dbReference>
<keyword evidence="4" id="KW-1185">Reference proteome</keyword>
<gene>
    <name evidence="3" type="ORF">DV20_12615</name>
</gene>
<dbReference type="PANTHER" id="PTHR33744">
    <property type="entry name" value="CARBOHYDRATE DIACID REGULATOR"/>
    <property type="match status" value="1"/>
</dbReference>
<dbReference type="STRING" id="287986.DV20_12615"/>
<evidence type="ECO:0000313" key="3">
    <source>
        <dbReference type="EMBL" id="KDN21767.1"/>
    </source>
</evidence>
<reference evidence="3 4" key="1">
    <citation type="submission" date="2014-05" db="EMBL/GenBank/DDBJ databases">
        <title>Draft genome sequence of Amycolatopsis rifamycinica DSM 46095.</title>
        <authorList>
            <person name="Lal R."/>
            <person name="Saxena A."/>
            <person name="Kumari R."/>
            <person name="Mukherjee U."/>
            <person name="Singh P."/>
            <person name="Sangwan N."/>
            <person name="Mahato N.K."/>
        </authorList>
    </citation>
    <scope>NUCLEOTIDE SEQUENCE [LARGE SCALE GENOMIC DNA]</scope>
    <source>
        <strain evidence="3 4">DSM 46095</strain>
    </source>
</reference>
<dbReference type="Pfam" id="PF14361">
    <property type="entry name" value="RsbRD_N"/>
    <property type="match status" value="1"/>
</dbReference>
<evidence type="ECO:0000313" key="4">
    <source>
        <dbReference type="Proteomes" id="UP000027345"/>
    </source>
</evidence>
<feature type="domain" description="RsbT co-antagonist protein RsbRD N-terminal" evidence="2">
    <location>
        <begin position="20"/>
        <end position="157"/>
    </location>
</feature>
<accession>A0A066U7E8</accession>
<dbReference type="InterPro" id="IPR025736">
    <property type="entry name" value="PucR_C-HTH_dom"/>
</dbReference>
<organism evidence="3 4">
    <name type="scientific">Amycolatopsis rifamycinica</name>
    <dbReference type="NCBI Taxonomy" id="287986"/>
    <lineage>
        <taxon>Bacteria</taxon>
        <taxon>Bacillati</taxon>
        <taxon>Actinomycetota</taxon>
        <taxon>Actinomycetes</taxon>
        <taxon>Pseudonocardiales</taxon>
        <taxon>Pseudonocardiaceae</taxon>
        <taxon>Amycolatopsis</taxon>
    </lineage>
</organism>
<dbReference type="Proteomes" id="UP000027345">
    <property type="component" value="Unassembled WGS sequence"/>
</dbReference>